<gene>
    <name evidence="2" type="ORF">BDV25DRAFT_135826</name>
</gene>
<feature type="domain" description="Aminoglycoside phosphotransferase" evidence="1">
    <location>
        <begin position="47"/>
        <end position="231"/>
    </location>
</feature>
<dbReference type="Gene3D" id="3.90.1200.10">
    <property type="match status" value="1"/>
</dbReference>
<dbReference type="SUPFAM" id="SSF56112">
    <property type="entry name" value="Protein kinase-like (PK-like)"/>
    <property type="match status" value="1"/>
</dbReference>
<keyword evidence="3" id="KW-1185">Reference proteome</keyword>
<dbReference type="EMBL" id="ML742029">
    <property type="protein sequence ID" value="KAE8154390.1"/>
    <property type="molecule type" value="Genomic_DNA"/>
</dbReference>
<dbReference type="PANTHER" id="PTHR21310">
    <property type="entry name" value="AMINOGLYCOSIDE PHOSPHOTRANSFERASE-RELATED-RELATED"/>
    <property type="match status" value="1"/>
</dbReference>
<dbReference type="Pfam" id="PF01636">
    <property type="entry name" value="APH"/>
    <property type="match status" value="1"/>
</dbReference>
<evidence type="ECO:0000313" key="2">
    <source>
        <dbReference type="EMBL" id="KAE8154390.1"/>
    </source>
</evidence>
<evidence type="ECO:0000313" key="3">
    <source>
        <dbReference type="Proteomes" id="UP000325780"/>
    </source>
</evidence>
<keyword evidence="2" id="KW-0418">Kinase</keyword>
<dbReference type="InterPro" id="IPR011009">
    <property type="entry name" value="Kinase-like_dom_sf"/>
</dbReference>
<dbReference type="InterPro" id="IPR051678">
    <property type="entry name" value="AGP_Transferase"/>
</dbReference>
<evidence type="ECO:0000259" key="1">
    <source>
        <dbReference type="Pfam" id="PF01636"/>
    </source>
</evidence>
<dbReference type="InterPro" id="IPR002575">
    <property type="entry name" value="Aminoglycoside_PTrfase"/>
</dbReference>
<name>A0A5N6U765_ASPAV</name>
<proteinExistence type="predicted"/>
<dbReference type="Proteomes" id="UP000325780">
    <property type="component" value="Unassembled WGS sequence"/>
</dbReference>
<protein>
    <submittedName>
        <fullName evidence="2">Kinase-like domain-containing protein</fullName>
    </submittedName>
</protein>
<dbReference type="PANTHER" id="PTHR21310:SF58">
    <property type="entry name" value="AMINOGLYCOSIDE PHOSPHOTRANSFERASE DOMAIN-CONTAINING PROTEIN"/>
    <property type="match status" value="1"/>
</dbReference>
<dbReference type="OrthoDB" id="4177236at2759"/>
<dbReference type="GO" id="GO:0016301">
    <property type="term" value="F:kinase activity"/>
    <property type="evidence" value="ECO:0007669"/>
    <property type="project" value="UniProtKB-KW"/>
</dbReference>
<dbReference type="AlphaFoldDB" id="A0A5N6U765"/>
<dbReference type="CDD" id="cd05120">
    <property type="entry name" value="APH_ChoK_like"/>
    <property type="match status" value="1"/>
</dbReference>
<sequence length="257" mass="29310">MSFLWPTSPAESQPTEEPRVLHSLALRSVTVHGEQVIKSGPDLYGHEASNLKYIAANTTIPVPRVHKVEQGGDGKTKKIYMDYMPGKPLNKAWPEMTEDQKQSVASDLRNYVEQLRNLKGTYIGAANRGQAVIGKFVAHGGGPFDNESQFNQFLFSRILPKVPDTFRYHATKTFKTNHEIVFTHSDLAPRNILVDGGQVTAILDWEFAGWYPEYWEYVKAYSDFNAVPKWLDNVDMFLPRRYTEEIIAMAYLNHFSH</sequence>
<accession>A0A5N6U765</accession>
<keyword evidence="2" id="KW-0808">Transferase</keyword>
<organism evidence="2 3">
    <name type="scientific">Aspergillus avenaceus</name>
    <dbReference type="NCBI Taxonomy" id="36643"/>
    <lineage>
        <taxon>Eukaryota</taxon>
        <taxon>Fungi</taxon>
        <taxon>Dikarya</taxon>
        <taxon>Ascomycota</taxon>
        <taxon>Pezizomycotina</taxon>
        <taxon>Eurotiomycetes</taxon>
        <taxon>Eurotiomycetidae</taxon>
        <taxon>Eurotiales</taxon>
        <taxon>Aspergillaceae</taxon>
        <taxon>Aspergillus</taxon>
        <taxon>Aspergillus subgen. Circumdati</taxon>
    </lineage>
</organism>
<reference evidence="2 3" key="1">
    <citation type="submission" date="2019-04" db="EMBL/GenBank/DDBJ databases">
        <title>Friends and foes A comparative genomics study of 23 Aspergillus species from section Flavi.</title>
        <authorList>
            <consortium name="DOE Joint Genome Institute"/>
            <person name="Kjaerbolling I."/>
            <person name="Vesth T."/>
            <person name="Frisvad J.C."/>
            <person name="Nybo J.L."/>
            <person name="Theobald S."/>
            <person name="Kildgaard S."/>
            <person name="Isbrandt T."/>
            <person name="Kuo A."/>
            <person name="Sato A."/>
            <person name="Lyhne E.K."/>
            <person name="Kogle M.E."/>
            <person name="Wiebenga A."/>
            <person name="Kun R.S."/>
            <person name="Lubbers R.J."/>
            <person name="Makela M.R."/>
            <person name="Barry K."/>
            <person name="Chovatia M."/>
            <person name="Clum A."/>
            <person name="Daum C."/>
            <person name="Haridas S."/>
            <person name="He G."/>
            <person name="LaButti K."/>
            <person name="Lipzen A."/>
            <person name="Mondo S."/>
            <person name="Riley R."/>
            <person name="Salamov A."/>
            <person name="Simmons B.A."/>
            <person name="Magnuson J.K."/>
            <person name="Henrissat B."/>
            <person name="Mortensen U.H."/>
            <person name="Larsen T.O."/>
            <person name="Devries R.P."/>
            <person name="Grigoriev I.V."/>
            <person name="Machida M."/>
            <person name="Baker S.E."/>
            <person name="Andersen M.R."/>
        </authorList>
    </citation>
    <scope>NUCLEOTIDE SEQUENCE [LARGE SCALE GENOMIC DNA]</scope>
    <source>
        <strain evidence="2 3">IBT 18842</strain>
    </source>
</reference>